<evidence type="ECO:0000256" key="2">
    <source>
        <dbReference type="SAM" id="Phobius"/>
    </source>
</evidence>
<feature type="compositionally biased region" description="Gly residues" evidence="1">
    <location>
        <begin position="86"/>
        <end position="100"/>
    </location>
</feature>
<feature type="region of interest" description="Disordered" evidence="1">
    <location>
        <begin position="216"/>
        <end position="251"/>
    </location>
</feature>
<evidence type="ECO:0000256" key="1">
    <source>
        <dbReference type="SAM" id="MobiDB-lite"/>
    </source>
</evidence>
<protein>
    <recommendedName>
        <fullName evidence="3">Peptidoglycan binding-like domain-containing protein</fullName>
    </recommendedName>
</protein>
<dbReference type="PATRIC" id="fig|67356.5.peg.4883"/>
<dbReference type="Proteomes" id="UP000037251">
    <property type="component" value="Unassembled WGS sequence"/>
</dbReference>
<dbReference type="Pfam" id="PF01471">
    <property type="entry name" value="PG_binding_1"/>
    <property type="match status" value="1"/>
</dbReference>
<dbReference type="EMBL" id="LGUS01000174">
    <property type="protein sequence ID" value="KOG33252.1"/>
    <property type="molecule type" value="Genomic_DNA"/>
</dbReference>
<feature type="compositionally biased region" description="Low complexity" evidence="1">
    <location>
        <begin position="122"/>
        <end position="138"/>
    </location>
</feature>
<dbReference type="InterPro" id="IPR036365">
    <property type="entry name" value="PGBD-like_sf"/>
</dbReference>
<feature type="compositionally biased region" description="Basic and acidic residues" evidence="1">
    <location>
        <begin position="376"/>
        <end position="389"/>
    </location>
</feature>
<keyword evidence="2" id="KW-0812">Transmembrane</keyword>
<dbReference type="InterPro" id="IPR036366">
    <property type="entry name" value="PGBDSf"/>
</dbReference>
<dbReference type="STRING" id="67356.AQJ84_10890"/>
<feature type="compositionally biased region" description="Basic and acidic residues" evidence="1">
    <location>
        <begin position="1"/>
        <end position="19"/>
    </location>
</feature>
<evidence type="ECO:0000259" key="3">
    <source>
        <dbReference type="Pfam" id="PF01471"/>
    </source>
</evidence>
<feature type="domain" description="Peptidoglycan binding-like" evidence="3">
    <location>
        <begin position="389"/>
        <end position="447"/>
    </location>
</feature>
<feature type="region of interest" description="Disordered" evidence="1">
    <location>
        <begin position="51"/>
        <end position="142"/>
    </location>
</feature>
<feature type="region of interest" description="Disordered" evidence="1">
    <location>
        <begin position="281"/>
        <end position="394"/>
    </location>
</feature>
<evidence type="ECO:0000313" key="5">
    <source>
        <dbReference type="Proteomes" id="UP000037251"/>
    </source>
</evidence>
<organism evidence="4 5">
    <name type="scientific">Streptomyces resistomycificus</name>
    <dbReference type="NCBI Taxonomy" id="67356"/>
    <lineage>
        <taxon>Bacteria</taxon>
        <taxon>Bacillati</taxon>
        <taxon>Actinomycetota</taxon>
        <taxon>Actinomycetes</taxon>
        <taxon>Kitasatosporales</taxon>
        <taxon>Streptomycetaceae</taxon>
        <taxon>Streptomyces</taxon>
        <taxon>Streptomyces aurantiacus group</taxon>
    </lineage>
</organism>
<reference evidence="5" key="1">
    <citation type="submission" date="2015-07" db="EMBL/GenBank/DDBJ databases">
        <authorList>
            <person name="Ju K.-S."/>
            <person name="Doroghazi J.R."/>
            <person name="Metcalf W.W."/>
        </authorList>
    </citation>
    <scope>NUCLEOTIDE SEQUENCE [LARGE SCALE GENOMIC DNA]</scope>
    <source>
        <strain evidence="5">NRRL 2290</strain>
    </source>
</reference>
<proteinExistence type="predicted"/>
<gene>
    <name evidence="4" type="ORF">ADK37_22940</name>
</gene>
<accession>A0A0L8L523</accession>
<sequence length="454" mass="45735">MEFARGRREGRDKSVDQSKGHLCPECGAPRGTDNTPSCACTRRAADALRATRTAEAAAAEDFDPLRIRPYVELEGATEGEEDGGPTPVGGAEGSGAGRTAGGTDRADHHPAPPVEATMLLRPVDPAAPRPAGAPDTDATVTLPAVDATTAFPAVGAGPQPPSADATAALPRTDADATTVLHRTDPTAAAPSAAGTPVPPGPPAVDATSVLPTPFAPPATTPSPTDLHLFEAAGGPGAVASGPFGDDEGPSRRRRRSVLLGVAGAVVSVVAVAGIASGVFSYESPSREGAPQDVRAAVPDTSTSAASVAPSTPASSAPPTSASPSPTADDSPSPSPSPSASASNASPSPSRSAEATQAPTSTGAAGSAADAGEASEDDRRVGPVLRRGDQGPEVTELQQRLHELYLYAEAIDGDFSGKVEDALRNYQWSRNVGTDNLGVYDETTRTKLESETTEP</sequence>
<dbReference type="InterPro" id="IPR002477">
    <property type="entry name" value="Peptidoglycan-bd-like"/>
</dbReference>
<name>A0A0L8L523_9ACTN</name>
<feature type="transmembrane region" description="Helical" evidence="2">
    <location>
        <begin position="257"/>
        <end position="281"/>
    </location>
</feature>
<feature type="region of interest" description="Disordered" evidence="1">
    <location>
        <begin position="1"/>
        <end position="38"/>
    </location>
</feature>
<keyword evidence="5" id="KW-1185">Reference proteome</keyword>
<keyword evidence="2" id="KW-1133">Transmembrane helix</keyword>
<dbReference type="Gene3D" id="1.10.101.10">
    <property type="entry name" value="PGBD-like superfamily/PGBD"/>
    <property type="match status" value="1"/>
</dbReference>
<comment type="caution">
    <text evidence="4">The sequence shown here is derived from an EMBL/GenBank/DDBJ whole genome shotgun (WGS) entry which is preliminary data.</text>
</comment>
<dbReference type="AlphaFoldDB" id="A0A0L8L523"/>
<keyword evidence="2" id="KW-0472">Membrane</keyword>
<dbReference type="eggNOG" id="COG3409">
    <property type="taxonomic scope" value="Bacteria"/>
</dbReference>
<dbReference type="SUPFAM" id="SSF47090">
    <property type="entry name" value="PGBD-like"/>
    <property type="match status" value="1"/>
</dbReference>
<evidence type="ECO:0000313" key="4">
    <source>
        <dbReference type="EMBL" id="KOG33252.1"/>
    </source>
</evidence>
<feature type="compositionally biased region" description="Low complexity" evidence="1">
    <location>
        <begin position="295"/>
        <end position="371"/>
    </location>
</feature>